<accession>A0A976RS60</accession>
<keyword evidence="3" id="KW-1185">Reference proteome</keyword>
<name>A0A976RS60_9LACO</name>
<dbReference type="RefSeq" id="WP_260116573.1">
    <property type="nucleotide sequence ID" value="NZ_CP093361.1"/>
</dbReference>
<dbReference type="EMBL" id="CP093361">
    <property type="protein sequence ID" value="UQS86770.1"/>
    <property type="molecule type" value="Genomic_DNA"/>
</dbReference>
<keyword evidence="1" id="KW-0472">Membrane</keyword>
<proteinExistence type="predicted"/>
<organism evidence="2 3">
    <name type="scientific">Nicoliella spurrieriana</name>
    <dbReference type="NCBI Taxonomy" id="2925830"/>
    <lineage>
        <taxon>Bacteria</taxon>
        <taxon>Bacillati</taxon>
        <taxon>Bacillota</taxon>
        <taxon>Bacilli</taxon>
        <taxon>Lactobacillales</taxon>
        <taxon>Lactobacillaceae</taxon>
        <taxon>Nicoliella</taxon>
    </lineage>
</organism>
<keyword evidence="1" id="KW-0812">Transmembrane</keyword>
<keyword evidence="1" id="KW-1133">Transmembrane helix</keyword>
<dbReference type="Proteomes" id="UP000831181">
    <property type="component" value="Chromosome"/>
</dbReference>
<dbReference type="KEGG" id="lbe:MOO44_07845"/>
<sequence>MLRSRDAFTVLESLIVLGVTVMILGIGLFAAKGFDTGKIQERIFWQSFQKHWQFSERYAVETHSAVSVTFFHNHVMFIYGNGDSPPYRIRYPKGLVGVKGKDEIIIKDNGHVSPKTIWWQSKNNQRTVKQTFQLGWGVYRVKYE</sequence>
<evidence type="ECO:0000313" key="3">
    <source>
        <dbReference type="Proteomes" id="UP000831181"/>
    </source>
</evidence>
<evidence type="ECO:0000256" key="1">
    <source>
        <dbReference type="SAM" id="Phobius"/>
    </source>
</evidence>
<protein>
    <submittedName>
        <fullName evidence="2">Uncharacterized protein</fullName>
    </submittedName>
</protein>
<reference evidence="2" key="1">
    <citation type="journal article" date="2022" name="Int. J. Syst. Evol. Microbiol.">
        <title>Apilactobacillus apisilvae sp. nov., Nicolia spurrieriana gen. nov. sp. nov., Bombilactobacillus folatiphilus sp. nov. and Bombilactobacillus thymidiniphilus sp. nov., four new lactic acid bacterial isolates from stingless bees Tetragonula carbonaria and Austroplebeia australis.</title>
        <authorList>
            <person name="Oliphant S.A."/>
            <person name="Watson-Haigh N.S."/>
            <person name="Sumby K.M."/>
            <person name="Gardner J."/>
            <person name="Groom S."/>
            <person name="Jiranek V."/>
        </authorList>
    </citation>
    <scope>NUCLEOTIDE SEQUENCE</scope>
    <source>
        <strain evidence="2">SGEP1_A5</strain>
    </source>
</reference>
<dbReference type="AlphaFoldDB" id="A0A976RS60"/>
<feature type="transmembrane region" description="Helical" evidence="1">
    <location>
        <begin position="7"/>
        <end position="31"/>
    </location>
</feature>
<gene>
    <name evidence="2" type="ORF">MOO44_07845</name>
</gene>
<evidence type="ECO:0000313" key="2">
    <source>
        <dbReference type="EMBL" id="UQS86770.1"/>
    </source>
</evidence>